<evidence type="ECO:0000259" key="1">
    <source>
        <dbReference type="PROSITE" id="PS51729"/>
    </source>
</evidence>
<dbReference type="InterPro" id="IPR016181">
    <property type="entry name" value="Acyl_CoA_acyltransferase"/>
</dbReference>
<evidence type="ECO:0000313" key="2">
    <source>
        <dbReference type="EMBL" id="BBY06662.1"/>
    </source>
</evidence>
<dbReference type="Pfam" id="PF14542">
    <property type="entry name" value="Acetyltransf_CG"/>
    <property type="match status" value="1"/>
</dbReference>
<dbReference type="OrthoDB" id="5405911at2"/>
<dbReference type="SUPFAM" id="SSF55729">
    <property type="entry name" value="Acyl-CoA N-acyltransferases (Nat)"/>
    <property type="match status" value="1"/>
</dbReference>
<dbReference type="Proteomes" id="UP000466894">
    <property type="component" value="Chromosome"/>
</dbReference>
<accession>A0A7I7PDL4</accession>
<dbReference type="InterPro" id="IPR031165">
    <property type="entry name" value="GNAT_YJDJ"/>
</dbReference>
<dbReference type="KEGG" id="mnv:MNVI_19800"/>
<dbReference type="Gene3D" id="3.40.630.30">
    <property type="match status" value="1"/>
</dbReference>
<dbReference type="PROSITE" id="PS51729">
    <property type="entry name" value="GNAT_YJDJ"/>
    <property type="match status" value="1"/>
</dbReference>
<reference evidence="2 3" key="1">
    <citation type="journal article" date="2019" name="Emerg. Microbes Infect.">
        <title>Comprehensive subspecies identification of 175 nontuberculous mycobacteria species based on 7547 genomic profiles.</title>
        <authorList>
            <person name="Matsumoto Y."/>
            <person name="Kinjo T."/>
            <person name="Motooka D."/>
            <person name="Nabeya D."/>
            <person name="Jung N."/>
            <person name="Uechi K."/>
            <person name="Horii T."/>
            <person name="Iida T."/>
            <person name="Fujita J."/>
            <person name="Nakamura S."/>
        </authorList>
    </citation>
    <scope>NUCLEOTIDE SEQUENCE [LARGE SCALE GENOMIC DNA]</scope>
    <source>
        <strain evidence="2 3">JCM 16367</strain>
    </source>
</reference>
<gene>
    <name evidence="2" type="ORF">MNVI_19800</name>
</gene>
<evidence type="ECO:0000313" key="3">
    <source>
        <dbReference type="Proteomes" id="UP000466894"/>
    </source>
</evidence>
<dbReference type="AlphaFoldDB" id="A0A7I7PDL4"/>
<sequence length="134" mass="14886">MSFLRKRRQSDRGVSGDPVITNAAELRHRRYAISVDGVEVGLTAYVDTDRQRIFYHTKVSDESRSRGLTDRLIMTALDDTRTTGKRIVALCPRVAAYVDREESYDDLLDPVTPRAHAAVRAELAGDALPGIGRG</sequence>
<protein>
    <recommendedName>
        <fullName evidence="1">N-acetyltransferase domain-containing protein</fullName>
    </recommendedName>
</protein>
<dbReference type="EMBL" id="AP022583">
    <property type="protein sequence ID" value="BBY06662.1"/>
    <property type="molecule type" value="Genomic_DNA"/>
</dbReference>
<feature type="domain" description="N-acetyltransferase" evidence="1">
    <location>
        <begin position="23"/>
        <end position="109"/>
    </location>
</feature>
<proteinExistence type="predicted"/>
<dbReference type="RefSeq" id="WP_083088769.1">
    <property type="nucleotide sequence ID" value="NZ_AP022583.1"/>
</dbReference>
<organism evidence="2 3">
    <name type="scientific">Mycobacterium noviomagense</name>
    <dbReference type="NCBI Taxonomy" id="459858"/>
    <lineage>
        <taxon>Bacteria</taxon>
        <taxon>Bacillati</taxon>
        <taxon>Actinomycetota</taxon>
        <taxon>Actinomycetes</taxon>
        <taxon>Mycobacteriales</taxon>
        <taxon>Mycobacteriaceae</taxon>
        <taxon>Mycobacterium</taxon>
    </lineage>
</organism>
<name>A0A7I7PDL4_9MYCO</name>